<evidence type="ECO:0000313" key="3">
    <source>
        <dbReference type="EMBL" id="AZA12570.1"/>
    </source>
</evidence>
<keyword evidence="2" id="KW-0472">Membrane</keyword>
<feature type="transmembrane region" description="Helical" evidence="2">
    <location>
        <begin position="100"/>
        <end position="119"/>
    </location>
</feature>
<feature type="transmembrane region" description="Helical" evidence="2">
    <location>
        <begin position="125"/>
        <end position="143"/>
    </location>
</feature>
<keyword evidence="4" id="KW-1185">Reference proteome</keyword>
<keyword evidence="2" id="KW-1133">Transmembrane helix</keyword>
<dbReference type="RefSeq" id="WP_123925747.1">
    <property type="nucleotide sequence ID" value="NZ_CP033896.1"/>
</dbReference>
<reference evidence="3 4" key="1">
    <citation type="submission" date="2018-11" db="EMBL/GenBank/DDBJ databases">
        <authorList>
            <person name="Kleinhagauer T."/>
            <person name="Glaeser S.P."/>
            <person name="Spergser J."/>
            <person name="Ruckert C."/>
            <person name="Kaempfer P."/>
            <person name="Busse H.-J."/>
        </authorList>
    </citation>
    <scope>NUCLEOTIDE SEQUENCE [LARGE SCALE GENOMIC DNA]</scope>
    <source>
        <strain evidence="3 4">200CH</strain>
    </source>
</reference>
<name>A0A3G6J801_9CORY</name>
<evidence type="ECO:0000313" key="4">
    <source>
        <dbReference type="Proteomes" id="UP000269019"/>
    </source>
</evidence>
<sequence length="172" mass="18148">MSFLGDDGVPAPVNNPYAALPKGLNLIERLVTASGMTLAAISIAMNSLTGVAIGFTIAVLALIMISARADRVWWRSMRRIHPELFPPHTTPAPRKHTMRAAIVFTATLGIALLLSAVTLPTQVHSVLIALFGAVSLIGIFAVLRTPAAVDHSSPRSTFATSTEPATDSSNKP</sequence>
<protein>
    <submittedName>
        <fullName evidence="3">Uncharacterized protein</fullName>
    </submittedName>
</protein>
<evidence type="ECO:0000256" key="1">
    <source>
        <dbReference type="SAM" id="MobiDB-lite"/>
    </source>
</evidence>
<feature type="region of interest" description="Disordered" evidence="1">
    <location>
        <begin position="151"/>
        <end position="172"/>
    </location>
</feature>
<dbReference type="Proteomes" id="UP000269019">
    <property type="component" value="Chromosome"/>
</dbReference>
<organism evidence="3 4">
    <name type="scientific">Corynebacterium choanae</name>
    <dbReference type="NCBI Taxonomy" id="1862358"/>
    <lineage>
        <taxon>Bacteria</taxon>
        <taxon>Bacillati</taxon>
        <taxon>Actinomycetota</taxon>
        <taxon>Actinomycetes</taxon>
        <taxon>Mycobacteriales</taxon>
        <taxon>Corynebacteriaceae</taxon>
        <taxon>Corynebacterium</taxon>
    </lineage>
</organism>
<keyword evidence="2" id="KW-0812">Transmembrane</keyword>
<dbReference type="EMBL" id="CP033896">
    <property type="protein sequence ID" value="AZA12570.1"/>
    <property type="molecule type" value="Genomic_DNA"/>
</dbReference>
<evidence type="ECO:0000256" key="2">
    <source>
        <dbReference type="SAM" id="Phobius"/>
    </source>
</evidence>
<feature type="compositionally biased region" description="Polar residues" evidence="1">
    <location>
        <begin position="154"/>
        <end position="172"/>
    </location>
</feature>
<feature type="transmembrane region" description="Helical" evidence="2">
    <location>
        <begin position="51"/>
        <end position="69"/>
    </location>
</feature>
<gene>
    <name evidence="3" type="ORF">CCHOA_00705</name>
</gene>
<dbReference type="KEGG" id="ccho:CCHOA_00705"/>
<dbReference type="AlphaFoldDB" id="A0A3G6J801"/>
<proteinExistence type="predicted"/>
<accession>A0A3G6J801</accession>